<dbReference type="GO" id="GO:0004343">
    <property type="term" value="F:glucosamine 6-phosphate N-acetyltransferase activity"/>
    <property type="evidence" value="ECO:0007669"/>
    <property type="project" value="TreeGrafter"/>
</dbReference>
<evidence type="ECO:0000259" key="1">
    <source>
        <dbReference type="PROSITE" id="PS51186"/>
    </source>
</evidence>
<dbReference type="Proteomes" id="UP000176774">
    <property type="component" value="Unassembled WGS sequence"/>
</dbReference>
<comment type="caution">
    <text evidence="2">The sequence shown here is derived from an EMBL/GenBank/DDBJ whole genome shotgun (WGS) entry which is preliminary data.</text>
</comment>
<protein>
    <recommendedName>
        <fullName evidence="1">N-acetyltransferase domain-containing protein</fullName>
    </recommendedName>
</protein>
<dbReference type="Pfam" id="PF00583">
    <property type="entry name" value="Acetyltransf_1"/>
    <property type="match status" value="1"/>
</dbReference>
<dbReference type="Gene3D" id="3.40.630.30">
    <property type="match status" value="1"/>
</dbReference>
<organism evidence="2 3">
    <name type="scientific">Candidatus Staskawiczbacteria bacterium RIFCSPLOWO2_01_FULL_38_12b</name>
    <dbReference type="NCBI Taxonomy" id="1802214"/>
    <lineage>
        <taxon>Bacteria</taxon>
        <taxon>Candidatus Staskawicziibacteriota</taxon>
    </lineage>
</organism>
<dbReference type="InterPro" id="IPR039143">
    <property type="entry name" value="GNPNAT1-like"/>
</dbReference>
<proteinExistence type="predicted"/>
<reference evidence="2 3" key="1">
    <citation type="journal article" date="2016" name="Nat. Commun.">
        <title>Thousands of microbial genomes shed light on interconnected biogeochemical processes in an aquifer system.</title>
        <authorList>
            <person name="Anantharaman K."/>
            <person name="Brown C.T."/>
            <person name="Hug L.A."/>
            <person name="Sharon I."/>
            <person name="Castelle C.J."/>
            <person name="Probst A.J."/>
            <person name="Thomas B.C."/>
            <person name="Singh A."/>
            <person name="Wilkins M.J."/>
            <person name="Karaoz U."/>
            <person name="Brodie E.L."/>
            <person name="Williams K.H."/>
            <person name="Hubbard S.S."/>
            <person name="Banfield J.F."/>
        </authorList>
    </citation>
    <scope>NUCLEOTIDE SEQUENCE [LARGE SCALE GENOMIC DNA]</scope>
</reference>
<dbReference type="InterPro" id="IPR016181">
    <property type="entry name" value="Acyl_CoA_acyltransferase"/>
</dbReference>
<evidence type="ECO:0000313" key="2">
    <source>
        <dbReference type="EMBL" id="OGZ71998.1"/>
    </source>
</evidence>
<dbReference type="SUPFAM" id="SSF55729">
    <property type="entry name" value="Acyl-CoA N-acyltransferases (Nat)"/>
    <property type="match status" value="1"/>
</dbReference>
<dbReference type="PANTHER" id="PTHR13355:SF11">
    <property type="entry name" value="GLUCOSAMINE 6-PHOSPHATE N-ACETYLTRANSFERASE"/>
    <property type="match status" value="1"/>
</dbReference>
<dbReference type="PROSITE" id="PS51186">
    <property type="entry name" value="GNAT"/>
    <property type="match status" value="1"/>
</dbReference>
<name>A0A1G2ICV1_9BACT</name>
<gene>
    <name evidence="2" type="ORF">A2908_00970</name>
</gene>
<dbReference type="CDD" id="cd04301">
    <property type="entry name" value="NAT_SF"/>
    <property type="match status" value="1"/>
</dbReference>
<sequence length="145" mass="16324">MVASKSGITIRRIVRANQNTLNDINVLLCQWKKDAGITPFYFSLLIKKSYLIGLFDGSQLVGMVTLVPAFKVSGRKGFVEHLIVDEKYRGRHLGQALMQQAIKLAKSLDMDTLFLTCEPERIGAAALYKKLGFEIKQINFYALKI</sequence>
<dbReference type="STRING" id="1802214.A2908_00970"/>
<feature type="domain" description="N-acetyltransferase" evidence="1">
    <location>
        <begin position="8"/>
        <end position="145"/>
    </location>
</feature>
<evidence type="ECO:0000313" key="3">
    <source>
        <dbReference type="Proteomes" id="UP000176774"/>
    </source>
</evidence>
<accession>A0A1G2ICV1</accession>
<dbReference type="PANTHER" id="PTHR13355">
    <property type="entry name" value="GLUCOSAMINE 6-PHOSPHATE N-ACETYLTRANSFERASE"/>
    <property type="match status" value="1"/>
</dbReference>
<dbReference type="InterPro" id="IPR000182">
    <property type="entry name" value="GNAT_dom"/>
</dbReference>
<dbReference type="AlphaFoldDB" id="A0A1G2ICV1"/>
<dbReference type="EMBL" id="MHPA01000031">
    <property type="protein sequence ID" value="OGZ71998.1"/>
    <property type="molecule type" value="Genomic_DNA"/>
</dbReference>